<dbReference type="GO" id="GO:0005829">
    <property type="term" value="C:cytosol"/>
    <property type="evidence" value="ECO:0007669"/>
    <property type="project" value="TreeGrafter"/>
</dbReference>
<dbReference type="GO" id="GO:0003729">
    <property type="term" value="F:mRNA binding"/>
    <property type="evidence" value="ECO:0007669"/>
    <property type="project" value="InterPro"/>
</dbReference>
<dbReference type="GO" id="GO:0006397">
    <property type="term" value="P:mRNA processing"/>
    <property type="evidence" value="ECO:0007669"/>
    <property type="project" value="UniProtKB-KW"/>
</dbReference>
<feature type="region of interest" description="Disordered" evidence="8">
    <location>
        <begin position="1"/>
        <end position="34"/>
    </location>
</feature>
<dbReference type="Gene3D" id="3.30.70.330">
    <property type="match status" value="1"/>
</dbReference>
<dbReference type="PROSITE" id="PS50102">
    <property type="entry name" value="RRM"/>
    <property type="match status" value="1"/>
</dbReference>
<dbReference type="FunFam" id="3.30.70.330:FF:000103">
    <property type="entry name" value="Polyadenylate-binding protein RBP47B"/>
    <property type="match status" value="1"/>
</dbReference>
<keyword evidence="3" id="KW-0677">Repeat</keyword>
<evidence type="ECO:0000256" key="6">
    <source>
        <dbReference type="ARBA" id="ARBA00057395"/>
    </source>
</evidence>
<organism evidence="10">
    <name type="scientific">Brassica oleracea</name>
    <name type="common">Wild cabbage</name>
    <dbReference type="NCBI Taxonomy" id="3712"/>
    <lineage>
        <taxon>Eukaryota</taxon>
        <taxon>Viridiplantae</taxon>
        <taxon>Streptophyta</taxon>
        <taxon>Embryophyta</taxon>
        <taxon>Tracheophyta</taxon>
        <taxon>Spermatophyta</taxon>
        <taxon>Magnoliopsida</taxon>
        <taxon>eudicotyledons</taxon>
        <taxon>Gunneridae</taxon>
        <taxon>Pentapetalae</taxon>
        <taxon>rosids</taxon>
        <taxon>malvids</taxon>
        <taxon>Brassicales</taxon>
        <taxon>Brassicaceae</taxon>
        <taxon>Brassiceae</taxon>
        <taxon>Brassica</taxon>
    </lineage>
</organism>
<feature type="compositionally biased region" description="Polar residues" evidence="8">
    <location>
        <begin position="1"/>
        <end position="15"/>
    </location>
</feature>
<feature type="compositionally biased region" description="Pro residues" evidence="8">
    <location>
        <begin position="16"/>
        <end position="29"/>
    </location>
</feature>
<dbReference type="InterPro" id="IPR000504">
    <property type="entry name" value="RRM_dom"/>
</dbReference>
<evidence type="ECO:0000259" key="9">
    <source>
        <dbReference type="PROSITE" id="PS50102"/>
    </source>
</evidence>
<dbReference type="InterPro" id="IPR050825">
    <property type="entry name" value="RBM42_RBP45_47-like"/>
</dbReference>
<evidence type="ECO:0000256" key="2">
    <source>
        <dbReference type="ARBA" id="ARBA00022664"/>
    </source>
</evidence>
<accession>A0A3P6FLW8</accession>
<protein>
    <recommendedName>
        <fullName evidence="9">RRM domain-containing protein</fullName>
    </recommendedName>
</protein>
<keyword evidence="4 7" id="KW-0694">RNA-binding</keyword>
<dbReference type="PANTHER" id="PTHR47640">
    <property type="entry name" value="TRNA SELENOCYSTEINE 1-ASSOCIATED PROTEIN 1-RELATED-RELATED"/>
    <property type="match status" value="1"/>
</dbReference>
<comment type="function">
    <text evidence="6">Heterogeneous nuclear ribonucleoprotein (hnRNP)-protein binding the poly(A) tail of mRNA and probably involved in some steps of pre-mRNA maturation.</text>
</comment>
<evidence type="ECO:0000256" key="5">
    <source>
        <dbReference type="ARBA" id="ARBA00023242"/>
    </source>
</evidence>
<keyword evidence="2" id="KW-0507">mRNA processing</keyword>
<dbReference type="EMBL" id="LR031879">
    <property type="protein sequence ID" value="VDD53948.1"/>
    <property type="molecule type" value="Genomic_DNA"/>
</dbReference>
<evidence type="ECO:0000256" key="3">
    <source>
        <dbReference type="ARBA" id="ARBA00022737"/>
    </source>
</evidence>
<feature type="domain" description="RRM" evidence="9">
    <location>
        <begin position="95"/>
        <end position="171"/>
    </location>
</feature>
<evidence type="ECO:0000256" key="7">
    <source>
        <dbReference type="PROSITE-ProRule" id="PRU00176"/>
    </source>
</evidence>
<keyword evidence="5" id="KW-0539">Nucleus</keyword>
<dbReference type="CDD" id="cd12344">
    <property type="entry name" value="RRM1_SECp43_like"/>
    <property type="match status" value="1"/>
</dbReference>
<evidence type="ECO:0000256" key="4">
    <source>
        <dbReference type="ARBA" id="ARBA00022884"/>
    </source>
</evidence>
<dbReference type="GO" id="GO:0005634">
    <property type="term" value="C:nucleus"/>
    <property type="evidence" value="ECO:0007669"/>
    <property type="project" value="UniProtKB-SubCell"/>
</dbReference>
<dbReference type="InterPro" id="IPR035979">
    <property type="entry name" value="RBD_domain_sf"/>
</dbReference>
<comment type="subcellular location">
    <subcellularLocation>
        <location evidence="1">Nucleus</location>
    </subcellularLocation>
</comment>
<dbReference type="InterPro" id="IPR012677">
    <property type="entry name" value="Nucleotide-bd_a/b_plait_sf"/>
</dbReference>
<name>A0A3P6FLW8_BRAOL</name>
<dbReference type="SUPFAM" id="SSF54928">
    <property type="entry name" value="RNA-binding domain, RBD"/>
    <property type="match status" value="1"/>
</dbReference>
<gene>
    <name evidence="10" type="ORF">BOLC8T47177H</name>
</gene>
<dbReference type="Pfam" id="PF00076">
    <property type="entry name" value="RRM_1"/>
    <property type="match status" value="1"/>
</dbReference>
<sequence length="171" mass="19608">MQTTNNGPDSSSAGTTPPPLQQPTPPPPQQHWQNQQQWMAAMQYPMAVMQQLHMMMYPHQYAPYTQGHYQHPPQFHYVPYHQQQQRGGSGGDDVKTLWVGDLLHWMDETYLHTCFSHTNEVSSVKVIRNKQTNQSEGYGFVEFLSRSAAEEVLQSYSGVTMPNADQPFRLN</sequence>
<evidence type="ECO:0000313" key="10">
    <source>
        <dbReference type="EMBL" id="VDD53948.1"/>
    </source>
</evidence>
<evidence type="ECO:0000256" key="1">
    <source>
        <dbReference type="ARBA" id="ARBA00004123"/>
    </source>
</evidence>
<reference evidence="10" key="1">
    <citation type="submission" date="2018-11" db="EMBL/GenBank/DDBJ databases">
        <authorList>
            <consortium name="Genoscope - CEA"/>
            <person name="William W."/>
        </authorList>
    </citation>
    <scope>NUCLEOTIDE SEQUENCE</scope>
</reference>
<proteinExistence type="predicted"/>
<dbReference type="PANTHER" id="PTHR47640:SF31">
    <property type="entry name" value="POLYADENYLATE-BINDING PROTEIN RBP47A"/>
    <property type="match status" value="1"/>
</dbReference>
<dbReference type="SMART" id="SM00360">
    <property type="entry name" value="RRM"/>
    <property type="match status" value="1"/>
</dbReference>
<dbReference type="AlphaFoldDB" id="A0A3P6FLW8"/>
<evidence type="ECO:0000256" key="8">
    <source>
        <dbReference type="SAM" id="MobiDB-lite"/>
    </source>
</evidence>